<protein>
    <submittedName>
        <fullName evidence="2">Uncharacterized protein</fullName>
    </submittedName>
</protein>
<dbReference type="AlphaFoldDB" id="A0A1B0AIN6"/>
<reference evidence="3" key="1">
    <citation type="submission" date="2014-03" db="EMBL/GenBank/DDBJ databases">
        <authorList>
            <person name="Aksoy S."/>
            <person name="Warren W."/>
            <person name="Wilson R.K."/>
        </authorList>
    </citation>
    <scope>NUCLEOTIDE SEQUENCE [LARGE SCALE GENOMIC DNA]</scope>
    <source>
        <strain evidence="3">IAEA</strain>
    </source>
</reference>
<evidence type="ECO:0000313" key="3">
    <source>
        <dbReference type="Proteomes" id="UP000092445"/>
    </source>
</evidence>
<evidence type="ECO:0000256" key="1">
    <source>
        <dbReference type="SAM" id="Phobius"/>
    </source>
</evidence>
<accession>A0A1B0AIN6</accession>
<evidence type="ECO:0000313" key="2">
    <source>
        <dbReference type="EnsemblMetazoa" id="GPAI047054-PA"/>
    </source>
</evidence>
<reference evidence="2" key="2">
    <citation type="submission" date="2020-05" db="UniProtKB">
        <authorList>
            <consortium name="EnsemblMetazoa"/>
        </authorList>
    </citation>
    <scope>IDENTIFICATION</scope>
    <source>
        <strain evidence="2">IAEA</strain>
    </source>
</reference>
<keyword evidence="1" id="KW-0812">Transmembrane</keyword>
<name>A0A1B0AIN6_GLOPL</name>
<keyword evidence="3" id="KW-1185">Reference proteome</keyword>
<organism evidence="2 3">
    <name type="scientific">Glossina pallidipes</name>
    <name type="common">Tsetse fly</name>
    <dbReference type="NCBI Taxonomy" id="7398"/>
    <lineage>
        <taxon>Eukaryota</taxon>
        <taxon>Metazoa</taxon>
        <taxon>Ecdysozoa</taxon>
        <taxon>Arthropoda</taxon>
        <taxon>Hexapoda</taxon>
        <taxon>Insecta</taxon>
        <taxon>Pterygota</taxon>
        <taxon>Neoptera</taxon>
        <taxon>Endopterygota</taxon>
        <taxon>Diptera</taxon>
        <taxon>Brachycera</taxon>
        <taxon>Muscomorpha</taxon>
        <taxon>Hippoboscoidea</taxon>
        <taxon>Glossinidae</taxon>
        <taxon>Glossina</taxon>
    </lineage>
</organism>
<dbReference type="VEuPathDB" id="VectorBase:GPAI047054"/>
<dbReference type="EnsemblMetazoa" id="GPAI047054-RA">
    <property type="protein sequence ID" value="GPAI047054-PA"/>
    <property type="gene ID" value="GPAI047054"/>
</dbReference>
<sequence length="153" mass="18112">MGEVRRVRSLELRLEQRKLALMRLIRKSAEQSLFRVNIASRTQFSFKFVWCLSIKDIKHYLLTARVAQNIRPFTEAKSGRQLYKTCWINANAPENFKNTDYKDPTGIIIFVAVFYVLLHLSHFIEPNTTYYFTDPYNTAWVDKMKTPELNIKN</sequence>
<dbReference type="Proteomes" id="UP000092445">
    <property type="component" value="Unassembled WGS sequence"/>
</dbReference>
<keyword evidence="1" id="KW-1133">Transmembrane helix</keyword>
<proteinExistence type="predicted"/>
<feature type="transmembrane region" description="Helical" evidence="1">
    <location>
        <begin position="106"/>
        <end position="124"/>
    </location>
</feature>
<keyword evidence="1" id="KW-0472">Membrane</keyword>